<dbReference type="AlphaFoldDB" id="A0A8H6EBU4"/>
<organism evidence="4 5">
    <name type="scientific">Petromyces alliaceus</name>
    <name type="common">Aspergillus alliaceus</name>
    <dbReference type="NCBI Taxonomy" id="209559"/>
    <lineage>
        <taxon>Eukaryota</taxon>
        <taxon>Fungi</taxon>
        <taxon>Dikarya</taxon>
        <taxon>Ascomycota</taxon>
        <taxon>Pezizomycotina</taxon>
        <taxon>Eurotiomycetes</taxon>
        <taxon>Eurotiomycetidae</taxon>
        <taxon>Eurotiales</taxon>
        <taxon>Aspergillaceae</taxon>
        <taxon>Aspergillus</taxon>
        <taxon>Aspergillus subgen. Circumdati</taxon>
    </lineage>
</organism>
<keyword evidence="5" id="KW-1185">Reference proteome</keyword>
<evidence type="ECO:0000259" key="3">
    <source>
        <dbReference type="PROSITE" id="PS51752"/>
    </source>
</evidence>
<accession>A0A8H6EBU4</accession>
<dbReference type="EMBL" id="SPNV01000004">
    <property type="protein sequence ID" value="KAF5866821.1"/>
    <property type="molecule type" value="Genomic_DNA"/>
</dbReference>
<gene>
    <name evidence="4" type="ORF">ETB97_008625</name>
</gene>
<feature type="domain" description="Jacalin-type lectin" evidence="3">
    <location>
        <begin position="272"/>
        <end position="407"/>
    </location>
</feature>
<evidence type="ECO:0000313" key="5">
    <source>
        <dbReference type="Proteomes" id="UP000541154"/>
    </source>
</evidence>
<dbReference type="Pfam" id="PF14200">
    <property type="entry name" value="RicinB_lectin_2"/>
    <property type="match status" value="1"/>
</dbReference>
<sequence length="412" mass="44807">MPVWVQMVGFIYVGATLGFVTWIWFCVGETIGRSNWEIAQLFQMRVPARQWATFPLHYMEEDDSSPPKDDPRDVTHVVPPTASESSVAAMSSLLKYFWGSGSSQAPPSHPQPMTITSTTIPPGIYIVRNVAASTVADLADAKSQEESQVVGWHFHNGKHQRWQIADAGHSQVFFLNDGTGTYLTADEHPTAGVILTTGSLVSPTNKRARWTIESAKTKQAYIIRNVADPSRVLDLSSSDPQNGTPILIYTDRGTKNQQWTLEQLDAPPPPGVIKNTPVGGKGGTAFEEFKYTAVQVVETWSGEVEDETVVRGLRWTWDDGTKSKMYGADQGDHQVLVLGPGTKVKKSSVNSGKRVDSIVIVTEDGDEFKAGGNGGEEHKQDVGDGVLVGFSGASGLDVDRIGFIFVKKDGGQ</sequence>
<dbReference type="InterPro" id="IPR035992">
    <property type="entry name" value="Ricin_B-like_lectins"/>
</dbReference>
<keyword evidence="2" id="KW-0812">Transmembrane</keyword>
<feature type="region of interest" description="Disordered" evidence="1">
    <location>
        <begin position="60"/>
        <end position="83"/>
    </location>
</feature>
<dbReference type="SUPFAM" id="SSF51101">
    <property type="entry name" value="Mannose-binding lectins"/>
    <property type="match status" value="1"/>
</dbReference>
<dbReference type="InterPro" id="IPR000772">
    <property type="entry name" value="Ricin_B_lectin"/>
</dbReference>
<dbReference type="Gene3D" id="2.80.10.50">
    <property type="match status" value="1"/>
</dbReference>
<dbReference type="PROSITE" id="PS50231">
    <property type="entry name" value="RICIN_B_LECTIN"/>
    <property type="match status" value="1"/>
</dbReference>
<evidence type="ECO:0000256" key="1">
    <source>
        <dbReference type="SAM" id="MobiDB-lite"/>
    </source>
</evidence>
<feature type="transmembrane region" description="Helical" evidence="2">
    <location>
        <begin position="7"/>
        <end position="25"/>
    </location>
</feature>
<evidence type="ECO:0000256" key="2">
    <source>
        <dbReference type="SAM" id="Phobius"/>
    </source>
</evidence>
<keyword evidence="2" id="KW-0472">Membrane</keyword>
<name>A0A8H6EBU4_PETAA</name>
<reference evidence="4 5" key="1">
    <citation type="submission" date="2019-04" db="EMBL/GenBank/DDBJ databases">
        <title>Aspergillus burnettii sp. nov., novel species from soil in southeast Queensland.</title>
        <authorList>
            <person name="Gilchrist C.L.M."/>
            <person name="Pitt J.I."/>
            <person name="Lange L."/>
            <person name="Lacey H.J."/>
            <person name="Vuong D."/>
            <person name="Midgley D.J."/>
            <person name="Greenfield P."/>
            <person name="Bradbury M."/>
            <person name="Lacey E."/>
            <person name="Busk P.K."/>
            <person name="Pilgaard B."/>
            <person name="Chooi Y.H."/>
            <person name="Piggott A.M."/>
        </authorList>
    </citation>
    <scope>NUCLEOTIDE SEQUENCE [LARGE SCALE GENOMIC DNA]</scope>
    <source>
        <strain evidence="4 5">FRR 5400</strain>
    </source>
</reference>
<dbReference type="Gene3D" id="2.100.10.30">
    <property type="entry name" value="Jacalin-like lectin domain"/>
    <property type="match status" value="1"/>
</dbReference>
<dbReference type="InterPro" id="IPR001229">
    <property type="entry name" value="Jacalin-like_lectin_dom"/>
</dbReference>
<dbReference type="Proteomes" id="UP000541154">
    <property type="component" value="Unassembled WGS sequence"/>
</dbReference>
<evidence type="ECO:0000313" key="4">
    <source>
        <dbReference type="EMBL" id="KAF5866821.1"/>
    </source>
</evidence>
<dbReference type="Pfam" id="PF01419">
    <property type="entry name" value="Jacalin"/>
    <property type="match status" value="1"/>
</dbReference>
<comment type="caution">
    <text evidence="4">The sequence shown here is derived from an EMBL/GenBank/DDBJ whole genome shotgun (WGS) entry which is preliminary data.</text>
</comment>
<protein>
    <recommendedName>
        <fullName evidence="3">Jacalin-type lectin domain-containing protein</fullName>
    </recommendedName>
</protein>
<dbReference type="InterPro" id="IPR036404">
    <property type="entry name" value="Jacalin-like_lectin_dom_sf"/>
</dbReference>
<dbReference type="SUPFAM" id="SSF50370">
    <property type="entry name" value="Ricin B-like lectins"/>
    <property type="match status" value="1"/>
</dbReference>
<keyword evidence="2" id="KW-1133">Transmembrane helix</keyword>
<dbReference type="SMART" id="SM00458">
    <property type="entry name" value="RICIN"/>
    <property type="match status" value="1"/>
</dbReference>
<proteinExistence type="predicted"/>
<feature type="compositionally biased region" description="Basic and acidic residues" evidence="1">
    <location>
        <begin position="65"/>
        <end position="75"/>
    </location>
</feature>
<dbReference type="PROSITE" id="PS51752">
    <property type="entry name" value="JACALIN_LECTIN"/>
    <property type="match status" value="1"/>
</dbReference>